<dbReference type="Proteomes" id="UP001628668">
    <property type="component" value="Unassembled WGS sequence"/>
</dbReference>
<dbReference type="RefSeq" id="WP_214873092.1">
    <property type="nucleotide sequence ID" value="NZ_JBJOSA010000001.1"/>
</dbReference>
<dbReference type="PROSITE" id="PS51257">
    <property type="entry name" value="PROKAR_LIPOPROTEIN"/>
    <property type="match status" value="1"/>
</dbReference>
<dbReference type="Pfam" id="PF14275">
    <property type="entry name" value="DUF4362"/>
    <property type="match status" value="1"/>
</dbReference>
<dbReference type="EMBL" id="JBJOSA010000001">
    <property type="protein sequence ID" value="MFL8935278.1"/>
    <property type="molecule type" value="Genomic_DNA"/>
</dbReference>
<protein>
    <submittedName>
        <fullName evidence="1">DUF4362 domain-containing protein</fullName>
    </submittedName>
</protein>
<dbReference type="InterPro" id="IPR025372">
    <property type="entry name" value="DUF4362"/>
</dbReference>
<evidence type="ECO:0000313" key="2">
    <source>
        <dbReference type="Proteomes" id="UP001628668"/>
    </source>
</evidence>
<proteinExistence type="predicted"/>
<reference evidence="1 2" key="1">
    <citation type="submission" date="2024-12" db="EMBL/GenBank/DDBJ databases">
        <authorList>
            <person name="Li X."/>
            <person name="Zhang D."/>
        </authorList>
    </citation>
    <scope>NUCLEOTIDE SEQUENCE [LARGE SCALE GENOMIC DNA]</scope>
    <source>
        <strain evidence="1 2">JCM19602</strain>
    </source>
</reference>
<sequence>MKKWMAAWMLLVLLAGGCDEPGDPGMEAGKPVEDYEPKETDIVNTHGKLENLERFEEFYENVRNGKEESIRIVFYTEEGDPILHDIRFDGKVFKSVMDTRRDKFGDGKVQKFTCNNIENTNGEMGDNVYRLKDCGNDPEAIILWY</sequence>
<accession>A0ABW8VIW4</accession>
<organism evidence="1 2">
    <name type="scientific">Rossellomorea oryzaecorticis</name>
    <dbReference type="NCBI Taxonomy" id="1396505"/>
    <lineage>
        <taxon>Bacteria</taxon>
        <taxon>Bacillati</taxon>
        <taxon>Bacillota</taxon>
        <taxon>Bacilli</taxon>
        <taxon>Bacillales</taxon>
        <taxon>Bacillaceae</taxon>
        <taxon>Rossellomorea</taxon>
    </lineage>
</organism>
<name>A0ABW8VIW4_9BACI</name>
<evidence type="ECO:0000313" key="1">
    <source>
        <dbReference type="EMBL" id="MFL8935278.1"/>
    </source>
</evidence>
<comment type="caution">
    <text evidence="1">The sequence shown here is derived from an EMBL/GenBank/DDBJ whole genome shotgun (WGS) entry which is preliminary data.</text>
</comment>
<keyword evidence="2" id="KW-1185">Reference proteome</keyword>
<gene>
    <name evidence="1" type="ORF">ACKA06_00635</name>
</gene>